<proteinExistence type="inferred from homology"/>
<dbReference type="OrthoDB" id="412788at2759"/>
<dbReference type="KEGG" id="psco:LY89DRAFT_666129"/>
<dbReference type="InParanoid" id="A0A194XL07"/>
<evidence type="ECO:0000256" key="1">
    <source>
        <dbReference type="ARBA" id="ARBA00023604"/>
    </source>
</evidence>
<dbReference type="RefSeq" id="XP_018074812.1">
    <property type="nucleotide sequence ID" value="XM_018212883.1"/>
</dbReference>
<dbReference type="PANTHER" id="PTHR34598">
    <property type="entry name" value="BLL6449 PROTEIN"/>
    <property type="match status" value="1"/>
</dbReference>
<dbReference type="AlphaFoldDB" id="A0A194XL07"/>
<dbReference type="GO" id="GO:0016491">
    <property type="term" value="F:oxidoreductase activity"/>
    <property type="evidence" value="ECO:0007669"/>
    <property type="project" value="InterPro"/>
</dbReference>
<evidence type="ECO:0000313" key="3">
    <source>
        <dbReference type="Proteomes" id="UP000070700"/>
    </source>
</evidence>
<organism evidence="2 3">
    <name type="scientific">Mollisia scopiformis</name>
    <name type="common">Conifer needle endophyte fungus</name>
    <name type="synonym">Phialocephala scopiformis</name>
    <dbReference type="NCBI Taxonomy" id="149040"/>
    <lineage>
        <taxon>Eukaryota</taxon>
        <taxon>Fungi</taxon>
        <taxon>Dikarya</taxon>
        <taxon>Ascomycota</taxon>
        <taxon>Pezizomycotina</taxon>
        <taxon>Leotiomycetes</taxon>
        <taxon>Helotiales</taxon>
        <taxon>Mollisiaceae</taxon>
        <taxon>Mollisia</taxon>
    </lineage>
</organism>
<dbReference type="InterPro" id="IPR044053">
    <property type="entry name" value="AsaB-like"/>
</dbReference>
<reference evidence="2 3" key="1">
    <citation type="submission" date="2015-10" db="EMBL/GenBank/DDBJ databases">
        <title>Full genome of DAOMC 229536 Phialocephala scopiformis, a fungal endophyte of spruce producing the potent anti-insectan compound rugulosin.</title>
        <authorList>
            <consortium name="DOE Joint Genome Institute"/>
            <person name="Walker A.K."/>
            <person name="Frasz S.L."/>
            <person name="Seifert K.A."/>
            <person name="Miller J.D."/>
            <person name="Mondo S.J."/>
            <person name="Labutti K."/>
            <person name="Lipzen A."/>
            <person name="Dockter R."/>
            <person name="Kennedy M."/>
            <person name="Grigoriev I.V."/>
            <person name="Spatafora J.W."/>
        </authorList>
    </citation>
    <scope>NUCLEOTIDE SEQUENCE [LARGE SCALE GENOMIC DNA]</scope>
    <source>
        <strain evidence="2 3">CBS 120377</strain>
    </source>
</reference>
<name>A0A194XL07_MOLSC</name>
<keyword evidence="3" id="KW-1185">Reference proteome</keyword>
<sequence length="289" mass="32840">MTEKCLGRLGVEAFKAGKLIRNAGETKYRLFPDVCLPPLQTQLGIYPKITNLASANNLQVSLNFLKEDPLYKTVRHYEVWLDDKIPAGLPKTNVKFELYHNIPIIDARADGLDTFSIEEQGFEFLFQKFPRQFEISGSDAANSSPEQRQSILGYLDLMADFLCGSPNGIKKSLSYLLTEEEKADIVEVRYRLRVINLWRPLEPVVENQPLAFCDRRSVQTSDWEEWFWLSNQTMDEVTAIVVLDSADPDSLTANVPPCSLKLPVEDSSAKLRESIEIKIRFVYVGTSLL</sequence>
<dbReference type="PANTHER" id="PTHR34598:SF3">
    <property type="entry name" value="OXIDOREDUCTASE AN1597"/>
    <property type="match status" value="1"/>
</dbReference>
<gene>
    <name evidence="2" type="ORF">LY89DRAFT_666129</name>
</gene>
<dbReference type="GeneID" id="28822609"/>
<accession>A0A194XL07</accession>
<comment type="similarity">
    <text evidence="1">Belongs to the asaB hydroxylase/desaturase family.</text>
</comment>
<evidence type="ECO:0000313" key="2">
    <source>
        <dbReference type="EMBL" id="KUJ20457.1"/>
    </source>
</evidence>
<dbReference type="Proteomes" id="UP000070700">
    <property type="component" value="Unassembled WGS sequence"/>
</dbReference>
<protein>
    <submittedName>
        <fullName evidence="2">Uncharacterized protein</fullName>
    </submittedName>
</protein>
<dbReference type="EMBL" id="KQ947409">
    <property type="protein sequence ID" value="KUJ20457.1"/>
    <property type="molecule type" value="Genomic_DNA"/>
</dbReference>